<protein>
    <recommendedName>
        <fullName evidence="2">DUF7905 domain-containing protein</fullName>
    </recommendedName>
</protein>
<gene>
    <name evidence="3" type="ORF">M438DRAFT_369321</name>
</gene>
<evidence type="ECO:0000256" key="1">
    <source>
        <dbReference type="SAM" id="MobiDB-lite"/>
    </source>
</evidence>
<name>A0A074XY97_AURPU</name>
<dbReference type="Pfam" id="PF25482">
    <property type="entry name" value="DUF7905"/>
    <property type="match status" value="1"/>
</dbReference>
<dbReference type="GeneID" id="40750408"/>
<dbReference type="EMBL" id="KL585004">
    <property type="protein sequence ID" value="KEQ79616.1"/>
    <property type="molecule type" value="Genomic_DNA"/>
</dbReference>
<accession>A0A074XY97</accession>
<evidence type="ECO:0000313" key="4">
    <source>
        <dbReference type="Proteomes" id="UP000030706"/>
    </source>
</evidence>
<sequence length="587" mass="67673">MPSKRNKQLPLQPKYNRPNEPVRINEGQAARARGDKASGAWRFPKNLTIKNPAQIIATISGATNTSIWYDEKFEFFFWGSPDNVARAKVDLETNIIQDNPTFQHRYQSIGPPRDAQFEAMGSFVWPSKEYSPEKELGERNFDRLNQIRQENNCHIEYDVSRSSFIVRGSAVRDVQEALLRIKGLLCKVVAQSSPIQRLYLIQNDCPTLSLKDHALPLVYTSGGMQQPRFGKTAKSKDSILKQEDVLVNARLMKDRVMQTLSKVHWHQGHIDFRVHLGTLVLLSYKPFTQINLADYKDMLADSYNFRAKVTEELGDKELENSLLHRFLSATDSLDPCDRFTNDLADTKPEYTASIEVDLKDGRGNVLITKKWHQDNGTFRQSEPEYKRLEGNFGRTRFLEVCVTDTVTDLTWLLDISALKVQESTHLPQWIREHGDYYVNIDAEKARLAHSFCEFETLGRIPKPLPNKRAIREKIIWRFEMKAPYIGYEVELAKVFNKGYTPTPGAVGGREAVTWFEERWTVDVKHRQWSTQLAENHELRVGKGAEWKADIQSWFPVDSDDRQEKLKGHIVLLQVLQRVQDIVTGRSH</sequence>
<dbReference type="InterPro" id="IPR057227">
    <property type="entry name" value="DUF7905"/>
</dbReference>
<dbReference type="Proteomes" id="UP000030706">
    <property type="component" value="Unassembled WGS sequence"/>
</dbReference>
<dbReference type="RefSeq" id="XP_029755803.1">
    <property type="nucleotide sequence ID" value="XM_029908102.1"/>
</dbReference>
<dbReference type="OrthoDB" id="4739136at2759"/>
<evidence type="ECO:0000259" key="2">
    <source>
        <dbReference type="Pfam" id="PF25482"/>
    </source>
</evidence>
<dbReference type="STRING" id="1043002.A0A074XY97"/>
<evidence type="ECO:0000313" key="3">
    <source>
        <dbReference type="EMBL" id="KEQ79616.1"/>
    </source>
</evidence>
<organism evidence="3 4">
    <name type="scientific">Aureobasidium pullulans EXF-150</name>
    <dbReference type="NCBI Taxonomy" id="1043002"/>
    <lineage>
        <taxon>Eukaryota</taxon>
        <taxon>Fungi</taxon>
        <taxon>Dikarya</taxon>
        <taxon>Ascomycota</taxon>
        <taxon>Pezizomycotina</taxon>
        <taxon>Dothideomycetes</taxon>
        <taxon>Dothideomycetidae</taxon>
        <taxon>Dothideales</taxon>
        <taxon>Saccotheciaceae</taxon>
        <taxon>Aureobasidium</taxon>
    </lineage>
</organism>
<dbReference type="HOGENOM" id="CLU_466893_0_0_1"/>
<dbReference type="AlphaFoldDB" id="A0A074XY97"/>
<proteinExistence type="predicted"/>
<reference evidence="3 4" key="1">
    <citation type="journal article" date="2014" name="BMC Genomics">
        <title>Genome sequencing of four Aureobasidium pullulans varieties: biotechnological potential, stress tolerance, and description of new species.</title>
        <authorList>
            <person name="Gostin Ar C."/>
            <person name="Ohm R.A."/>
            <person name="Kogej T."/>
            <person name="Sonjak S."/>
            <person name="Turk M."/>
            <person name="Zajc J."/>
            <person name="Zalar P."/>
            <person name="Grube M."/>
            <person name="Sun H."/>
            <person name="Han J."/>
            <person name="Sharma A."/>
            <person name="Chiniquy J."/>
            <person name="Ngan C.Y."/>
            <person name="Lipzen A."/>
            <person name="Barry K."/>
            <person name="Grigoriev I.V."/>
            <person name="Gunde-Cimerman N."/>
        </authorList>
    </citation>
    <scope>NUCLEOTIDE SEQUENCE [LARGE SCALE GENOMIC DNA]</scope>
    <source>
        <strain evidence="3 4">EXF-150</strain>
    </source>
</reference>
<keyword evidence="4" id="KW-1185">Reference proteome</keyword>
<feature type="domain" description="DUF7905" evidence="2">
    <location>
        <begin position="248"/>
        <end position="558"/>
    </location>
</feature>
<feature type="region of interest" description="Disordered" evidence="1">
    <location>
        <begin position="1"/>
        <end position="21"/>
    </location>
</feature>